<dbReference type="RefSeq" id="XP_007765036.1">
    <property type="nucleotide sequence ID" value="XM_007766846.1"/>
</dbReference>
<dbReference type="Proteomes" id="UP000053558">
    <property type="component" value="Unassembled WGS sequence"/>
</dbReference>
<evidence type="ECO:0000313" key="4">
    <source>
        <dbReference type="Proteomes" id="UP000053558"/>
    </source>
</evidence>
<comment type="similarity">
    <text evidence="1">Belongs to the RCAN family.</text>
</comment>
<sequence length="243" mass="26681">MPDASAFTRPAVGVLAPEESERTNSLIIARVPPEFFRQPQLLDLLRGHFATFGEINQWAPMPSFARVIVVFYHEESAERAKRTCDPLVLEHADASPTIMRVYRSDPNPILTASSFSSSSHLLHPPPIEKNFLISPPGSPPVGWEPIREDPPNAAPLADDLIAALRKLQLREKRGSREVLLEPEDGVGVGVYVEDCDAYDVDVDGAEGGGGKEEQDWEYGAPSPGRQMRWRPVATAMPPIPASL</sequence>
<dbReference type="AlphaFoldDB" id="A0A5M3N2T7"/>
<dbReference type="OrthoDB" id="17212at2759"/>
<dbReference type="GO" id="GO:0019722">
    <property type="term" value="P:calcium-mediated signaling"/>
    <property type="evidence" value="ECO:0007669"/>
    <property type="project" value="InterPro"/>
</dbReference>
<gene>
    <name evidence="3" type="ORF">CONPUDRAFT_162766</name>
</gene>
<dbReference type="GO" id="GO:0008597">
    <property type="term" value="F:calcium-dependent protein serine/threonine phosphatase regulator activity"/>
    <property type="evidence" value="ECO:0007669"/>
    <property type="project" value="TreeGrafter"/>
</dbReference>
<dbReference type="InterPro" id="IPR012677">
    <property type="entry name" value="Nucleotide-bd_a/b_plait_sf"/>
</dbReference>
<dbReference type="InterPro" id="IPR035979">
    <property type="entry name" value="RBD_domain_sf"/>
</dbReference>
<organism evidence="3 4">
    <name type="scientific">Coniophora puteana (strain RWD-64-598)</name>
    <name type="common">Brown rot fungus</name>
    <dbReference type="NCBI Taxonomy" id="741705"/>
    <lineage>
        <taxon>Eukaryota</taxon>
        <taxon>Fungi</taxon>
        <taxon>Dikarya</taxon>
        <taxon>Basidiomycota</taxon>
        <taxon>Agaricomycotina</taxon>
        <taxon>Agaricomycetes</taxon>
        <taxon>Agaricomycetidae</taxon>
        <taxon>Boletales</taxon>
        <taxon>Coniophorineae</taxon>
        <taxon>Coniophoraceae</taxon>
        <taxon>Coniophora</taxon>
    </lineage>
</organism>
<accession>A0A5M3N2T7</accession>
<proteinExistence type="inferred from homology"/>
<dbReference type="Gene3D" id="3.30.70.330">
    <property type="match status" value="1"/>
</dbReference>
<dbReference type="CDD" id="cd12434">
    <property type="entry name" value="RRM_RCAN_like"/>
    <property type="match status" value="1"/>
</dbReference>
<dbReference type="Pfam" id="PF04847">
    <property type="entry name" value="Calcipressin"/>
    <property type="match status" value="1"/>
</dbReference>
<dbReference type="InterPro" id="IPR006931">
    <property type="entry name" value="Calcipressin"/>
</dbReference>
<feature type="region of interest" description="Disordered" evidence="2">
    <location>
        <begin position="204"/>
        <end position="243"/>
    </location>
</feature>
<dbReference type="OMA" id="HTWAPIK"/>
<evidence type="ECO:0000256" key="1">
    <source>
        <dbReference type="ARBA" id="ARBA00008209"/>
    </source>
</evidence>
<dbReference type="KEGG" id="cput:CONPUDRAFT_162766"/>
<evidence type="ECO:0000256" key="2">
    <source>
        <dbReference type="SAM" id="MobiDB-lite"/>
    </source>
</evidence>
<dbReference type="EMBL" id="JH711574">
    <property type="protein sequence ID" value="EIW85597.1"/>
    <property type="molecule type" value="Genomic_DNA"/>
</dbReference>
<keyword evidence="4" id="KW-1185">Reference proteome</keyword>
<comment type="caution">
    <text evidence="3">The sequence shown here is derived from an EMBL/GenBank/DDBJ whole genome shotgun (WGS) entry which is preliminary data.</text>
</comment>
<dbReference type="GO" id="GO:0005634">
    <property type="term" value="C:nucleus"/>
    <property type="evidence" value="ECO:0007669"/>
    <property type="project" value="TreeGrafter"/>
</dbReference>
<evidence type="ECO:0000313" key="3">
    <source>
        <dbReference type="EMBL" id="EIW85597.1"/>
    </source>
</evidence>
<dbReference type="SUPFAM" id="SSF54928">
    <property type="entry name" value="RNA-binding domain, RBD"/>
    <property type="match status" value="1"/>
</dbReference>
<reference evidence="4" key="1">
    <citation type="journal article" date="2012" name="Science">
        <title>The Paleozoic origin of enzymatic lignin decomposition reconstructed from 31 fungal genomes.</title>
        <authorList>
            <person name="Floudas D."/>
            <person name="Binder M."/>
            <person name="Riley R."/>
            <person name="Barry K."/>
            <person name="Blanchette R.A."/>
            <person name="Henrissat B."/>
            <person name="Martinez A.T."/>
            <person name="Otillar R."/>
            <person name="Spatafora J.W."/>
            <person name="Yadav J.S."/>
            <person name="Aerts A."/>
            <person name="Benoit I."/>
            <person name="Boyd A."/>
            <person name="Carlson A."/>
            <person name="Copeland A."/>
            <person name="Coutinho P.M."/>
            <person name="de Vries R.P."/>
            <person name="Ferreira P."/>
            <person name="Findley K."/>
            <person name="Foster B."/>
            <person name="Gaskell J."/>
            <person name="Glotzer D."/>
            <person name="Gorecki P."/>
            <person name="Heitman J."/>
            <person name="Hesse C."/>
            <person name="Hori C."/>
            <person name="Igarashi K."/>
            <person name="Jurgens J.A."/>
            <person name="Kallen N."/>
            <person name="Kersten P."/>
            <person name="Kohler A."/>
            <person name="Kuees U."/>
            <person name="Kumar T.K.A."/>
            <person name="Kuo A."/>
            <person name="LaButti K."/>
            <person name="Larrondo L.F."/>
            <person name="Lindquist E."/>
            <person name="Ling A."/>
            <person name="Lombard V."/>
            <person name="Lucas S."/>
            <person name="Lundell T."/>
            <person name="Martin R."/>
            <person name="McLaughlin D.J."/>
            <person name="Morgenstern I."/>
            <person name="Morin E."/>
            <person name="Murat C."/>
            <person name="Nagy L.G."/>
            <person name="Nolan M."/>
            <person name="Ohm R.A."/>
            <person name="Patyshakuliyeva A."/>
            <person name="Rokas A."/>
            <person name="Ruiz-Duenas F.J."/>
            <person name="Sabat G."/>
            <person name="Salamov A."/>
            <person name="Samejima M."/>
            <person name="Schmutz J."/>
            <person name="Slot J.C."/>
            <person name="St John F."/>
            <person name="Stenlid J."/>
            <person name="Sun H."/>
            <person name="Sun S."/>
            <person name="Syed K."/>
            <person name="Tsang A."/>
            <person name="Wiebenga A."/>
            <person name="Young D."/>
            <person name="Pisabarro A."/>
            <person name="Eastwood D.C."/>
            <person name="Martin F."/>
            <person name="Cullen D."/>
            <person name="Grigoriev I.V."/>
            <person name="Hibbett D.S."/>
        </authorList>
    </citation>
    <scope>NUCLEOTIDE SEQUENCE [LARGE SCALE GENOMIC DNA]</scope>
    <source>
        <strain evidence="4">RWD-64-598 SS2</strain>
    </source>
</reference>
<dbReference type="PANTHER" id="PTHR10300">
    <property type="entry name" value="CALCIPRESSIN"/>
    <property type="match status" value="1"/>
</dbReference>
<dbReference type="GO" id="GO:0003676">
    <property type="term" value="F:nucleic acid binding"/>
    <property type="evidence" value="ECO:0007669"/>
    <property type="project" value="InterPro"/>
</dbReference>
<name>A0A5M3N2T7_CONPW</name>
<protein>
    <submittedName>
        <fullName evidence="3">Calcipressin</fullName>
    </submittedName>
</protein>
<dbReference type="GeneID" id="19204773"/>
<dbReference type="GO" id="GO:0005737">
    <property type="term" value="C:cytoplasm"/>
    <property type="evidence" value="ECO:0007669"/>
    <property type="project" value="TreeGrafter"/>
</dbReference>
<dbReference type="PANTHER" id="PTHR10300:SF14">
    <property type="entry name" value="PROTEIN SARAH"/>
    <property type="match status" value="1"/>
</dbReference>